<reference evidence="1 2" key="1">
    <citation type="submission" date="2022-12" db="EMBL/GenBank/DDBJ databases">
        <title>Genomic features and morphological characterization of a novel Knufia sp. strain isolated from spacecraft assembly facility.</title>
        <authorList>
            <person name="Teixeira M."/>
            <person name="Chander A.M."/>
            <person name="Stajich J.E."/>
            <person name="Venkateswaran K."/>
        </authorList>
    </citation>
    <scope>NUCLEOTIDE SEQUENCE [LARGE SCALE GENOMIC DNA]</scope>
    <source>
        <strain evidence="1 2">FJI-L2-BK-P2</strain>
    </source>
</reference>
<organism evidence="1 2">
    <name type="scientific">Knufia fluminis</name>
    <dbReference type="NCBI Taxonomy" id="191047"/>
    <lineage>
        <taxon>Eukaryota</taxon>
        <taxon>Fungi</taxon>
        <taxon>Dikarya</taxon>
        <taxon>Ascomycota</taxon>
        <taxon>Pezizomycotina</taxon>
        <taxon>Eurotiomycetes</taxon>
        <taxon>Chaetothyriomycetidae</taxon>
        <taxon>Chaetothyriales</taxon>
        <taxon>Trichomeriaceae</taxon>
        <taxon>Knufia</taxon>
    </lineage>
</organism>
<comment type="caution">
    <text evidence="1">The sequence shown here is derived from an EMBL/GenBank/DDBJ whole genome shotgun (WGS) entry which is preliminary data.</text>
</comment>
<evidence type="ECO:0000313" key="1">
    <source>
        <dbReference type="EMBL" id="KAK5958776.1"/>
    </source>
</evidence>
<protein>
    <submittedName>
        <fullName evidence="1">Uncharacterized protein</fullName>
    </submittedName>
</protein>
<accession>A0AAN8ICQ1</accession>
<gene>
    <name evidence="1" type="ORF">OHC33_000619</name>
</gene>
<proteinExistence type="predicted"/>
<name>A0AAN8ICQ1_9EURO</name>
<dbReference type="Proteomes" id="UP001316803">
    <property type="component" value="Unassembled WGS sequence"/>
</dbReference>
<keyword evidence="2" id="KW-1185">Reference proteome</keyword>
<dbReference type="AlphaFoldDB" id="A0AAN8ICQ1"/>
<evidence type="ECO:0000313" key="2">
    <source>
        <dbReference type="Proteomes" id="UP001316803"/>
    </source>
</evidence>
<sequence length="288" mass="33152">MTGLESSHFERAAGFESLPTELQHQIFSYIYPPWYFRYTQEHDAQPQRIDRTGFTVVCTSAQSFKPQGVPLFSHLPAIGPLLACRAFYEAGRTLFQASFTGHIHIASRIIWREVHWRYAGIMALAKTMSITYPHLWSFDRTKFIRRLPNLSRMTVTFKNHGTQKMTYSIATSTEALDDQLQHNRHDGARETQEHQPVLVPIEAHGELKAWVTVPTELLPFGAIDESITKSIRTACKERNIELTWRHLFPARCDNEHIWQSDTCVAMDLQADSPFDISQVVRVRLVQVV</sequence>
<dbReference type="EMBL" id="JAKLMC020000001">
    <property type="protein sequence ID" value="KAK5958776.1"/>
    <property type="molecule type" value="Genomic_DNA"/>
</dbReference>